<dbReference type="SUPFAM" id="SSF81383">
    <property type="entry name" value="F-box domain"/>
    <property type="match status" value="1"/>
</dbReference>
<reference evidence="1" key="1">
    <citation type="submission" date="2021-01" db="EMBL/GenBank/DDBJ databases">
        <authorList>
            <person name="Corre E."/>
            <person name="Pelletier E."/>
            <person name="Niang G."/>
            <person name="Scheremetjew M."/>
            <person name="Finn R."/>
            <person name="Kale V."/>
            <person name="Holt S."/>
            <person name="Cochrane G."/>
            <person name="Meng A."/>
            <person name="Brown T."/>
            <person name="Cohen L."/>
        </authorList>
    </citation>
    <scope>NUCLEOTIDE SEQUENCE</scope>
    <source>
        <strain evidence="1">RCC1130</strain>
    </source>
</reference>
<gene>
    <name evidence="1" type="ORF">CLEP1334_LOCUS13998</name>
</gene>
<proteinExistence type="predicted"/>
<evidence type="ECO:0008006" key="2">
    <source>
        <dbReference type="Google" id="ProtNLM"/>
    </source>
</evidence>
<accession>A0A7S0J2P0</accession>
<dbReference type="AlphaFoldDB" id="A0A7S0J2P0"/>
<evidence type="ECO:0000313" key="1">
    <source>
        <dbReference type="EMBL" id="CAD8538715.1"/>
    </source>
</evidence>
<dbReference type="EMBL" id="HBER01027774">
    <property type="protein sequence ID" value="CAD8538715.1"/>
    <property type="molecule type" value="Transcribed_RNA"/>
</dbReference>
<sequence>MLSELPEVRVAGDGDEGGNSGKDQCAAPISKLCPDILALCLSFAAAADQYALNCARRVCVTWCAVATNEDLWCAAVHARWKLRARRSFGKYKYGERSWMDVYRAFHRINRLPSLSMISSREVVYAQGTAERVVCWLTVHHQPACRLADDAFSAYKHMYAKLVFQNLRAEPVAVCLRAPGCLMLSLRDGGVSTPKVVNDASLVDGGGLEALAGGACKWRERCAERLEASAQELQRSACVLQPLQCAVADVQLQADQKMNFEPELLEACRRLHVQLLASSAGGSCAAADSARLRSWQPLTVLCRFAAEEVVWRHYQQVNRDFYVHLDRDSDCK</sequence>
<name>A0A7S0J2P0_9EUKA</name>
<dbReference type="InterPro" id="IPR036047">
    <property type="entry name" value="F-box-like_dom_sf"/>
</dbReference>
<protein>
    <recommendedName>
        <fullName evidence="2">F-box domain-containing protein</fullName>
    </recommendedName>
</protein>
<organism evidence="1">
    <name type="scientific">Calcidiscus leptoporus</name>
    <dbReference type="NCBI Taxonomy" id="127549"/>
    <lineage>
        <taxon>Eukaryota</taxon>
        <taxon>Haptista</taxon>
        <taxon>Haptophyta</taxon>
        <taxon>Prymnesiophyceae</taxon>
        <taxon>Coccolithales</taxon>
        <taxon>Calcidiscaceae</taxon>
        <taxon>Calcidiscus</taxon>
    </lineage>
</organism>